<feature type="coiled-coil region" evidence="2">
    <location>
        <begin position="221"/>
        <end position="460"/>
    </location>
</feature>
<feature type="region of interest" description="Disordered" evidence="3">
    <location>
        <begin position="1"/>
        <end position="28"/>
    </location>
</feature>
<name>A0A8C3QR90_9PASS</name>
<feature type="compositionally biased region" description="Basic and acidic residues" evidence="3">
    <location>
        <begin position="168"/>
        <end position="183"/>
    </location>
</feature>
<feature type="coiled-coil region" evidence="2">
    <location>
        <begin position="489"/>
        <end position="530"/>
    </location>
</feature>
<evidence type="ECO:0000256" key="1">
    <source>
        <dbReference type="ARBA" id="ARBA00009550"/>
    </source>
</evidence>
<organism evidence="4 5">
    <name type="scientific">Cyanoderma ruficeps</name>
    <name type="common">rufous-capped babbler</name>
    <dbReference type="NCBI Taxonomy" id="181631"/>
    <lineage>
        <taxon>Eukaryota</taxon>
        <taxon>Metazoa</taxon>
        <taxon>Chordata</taxon>
        <taxon>Craniata</taxon>
        <taxon>Vertebrata</taxon>
        <taxon>Euteleostomi</taxon>
        <taxon>Archelosauria</taxon>
        <taxon>Archosauria</taxon>
        <taxon>Dinosauria</taxon>
        <taxon>Saurischia</taxon>
        <taxon>Theropoda</taxon>
        <taxon>Coelurosauria</taxon>
        <taxon>Aves</taxon>
        <taxon>Neognathae</taxon>
        <taxon>Neoaves</taxon>
        <taxon>Telluraves</taxon>
        <taxon>Australaves</taxon>
        <taxon>Passeriformes</taxon>
        <taxon>Sylvioidea</taxon>
        <taxon>Timaliidae</taxon>
        <taxon>Cyanoderma</taxon>
    </lineage>
</organism>
<evidence type="ECO:0000313" key="4">
    <source>
        <dbReference type="Ensembl" id="ENSCRFP00000009984.1"/>
    </source>
</evidence>
<evidence type="ECO:0000256" key="3">
    <source>
        <dbReference type="SAM" id="MobiDB-lite"/>
    </source>
</evidence>
<feature type="region of interest" description="Disordered" evidence="3">
    <location>
        <begin position="67"/>
        <end position="98"/>
    </location>
</feature>
<dbReference type="GO" id="GO:0019905">
    <property type="term" value="F:syntaxin binding"/>
    <property type="evidence" value="ECO:0007669"/>
    <property type="project" value="InterPro"/>
</dbReference>
<reference evidence="4" key="1">
    <citation type="submission" date="2025-08" db="UniProtKB">
        <authorList>
            <consortium name="Ensembl"/>
        </authorList>
    </citation>
    <scope>IDENTIFICATION</scope>
</reference>
<dbReference type="PANTHER" id="PTHR16127">
    <property type="entry name" value="TAXILIN"/>
    <property type="match status" value="1"/>
</dbReference>
<feature type="compositionally biased region" description="Polar residues" evidence="3">
    <location>
        <begin position="567"/>
        <end position="580"/>
    </location>
</feature>
<dbReference type="InterPro" id="IPR026183">
    <property type="entry name" value="Taxilin_fam"/>
</dbReference>
<evidence type="ECO:0000313" key="5">
    <source>
        <dbReference type="Proteomes" id="UP000694396"/>
    </source>
</evidence>
<comment type="similarity">
    <text evidence="1">Belongs to the taxilin family.</text>
</comment>
<evidence type="ECO:0000256" key="2">
    <source>
        <dbReference type="SAM" id="Coils"/>
    </source>
</evidence>
<accession>A0A8C3QR90</accession>
<dbReference type="Ensembl" id="ENSCRFT00000010342.1">
    <property type="protein sequence ID" value="ENSCRFP00000009984.1"/>
    <property type="gene ID" value="ENSCRFG00000007802.1"/>
</dbReference>
<keyword evidence="5" id="KW-1185">Reference proteome</keyword>
<feature type="compositionally biased region" description="Polar residues" evidence="3">
    <location>
        <begin position="1"/>
        <end position="10"/>
    </location>
</feature>
<dbReference type="Proteomes" id="UP000694396">
    <property type="component" value="Unplaced"/>
</dbReference>
<dbReference type="GO" id="GO:0051726">
    <property type="term" value="P:regulation of cell cycle"/>
    <property type="evidence" value="ECO:0007669"/>
    <property type="project" value="TreeGrafter"/>
</dbReference>
<proteinExistence type="inferred from homology"/>
<sequence>MPYPRSSTAGLQLPAHPTAGSERTPHLTRRTARRLATLGREAGPRGALPVPRARHLFGCCRHIMATRGGGGAAGPTRRSPSLSGGGDEAAAALSGSSEVVGGAMEEAARSREMGVNNQDQLVKSKCTELSDAALQSNCYSLESTGRLEEAEYITKNRKHPGSTCCSQESREETPGREEARTDPPDGQQDPESEKHKEKTLGKEVLLLMQALNTLSTPEEKLAALCKKYADLLEESRNVQKQMKILQKKQAQVVKEKVHLQSEHSKAILARSKLESLCRELQRHNKTLKEENMQQAREEEERRKEATAHFQITLNEIQAQLEQHDIHNAKLRQENIELGEKLKKLIEQYALREEHIDQVFKHKELQQQLVDAKLQQTTQLIKEAEEKHQREREFLLKEATESRHKCEQMKQQEAQLKQQLSLYMDKFEEFQTTMAKSNELFTTFRQEMEKMTKKIKKLEKETIVWRTKWENNNKALLQMAEEKTVRDKEYKGFQIKLERLEKLCRALQTERNELNEKVEVLKEQVSLREADVDLAVQVLQSCTLNSHEELGTPIDTEPGIQPDVESRAGNSSEKTVSTSPVPGTESVD</sequence>
<reference evidence="4" key="2">
    <citation type="submission" date="2025-09" db="UniProtKB">
        <authorList>
            <consortium name="Ensembl"/>
        </authorList>
    </citation>
    <scope>IDENTIFICATION</scope>
</reference>
<feature type="region of interest" description="Disordered" evidence="3">
    <location>
        <begin position="546"/>
        <end position="587"/>
    </location>
</feature>
<protein>
    <submittedName>
        <fullName evidence="4">Taxilin gamma</fullName>
    </submittedName>
</protein>
<dbReference type="PANTHER" id="PTHR16127:SF14">
    <property type="entry name" value="GAMMA-TAXILIN"/>
    <property type="match status" value="1"/>
</dbReference>
<dbReference type="Pfam" id="PF09728">
    <property type="entry name" value="Taxilin"/>
    <property type="match status" value="1"/>
</dbReference>
<feature type="region of interest" description="Disordered" evidence="3">
    <location>
        <begin position="153"/>
        <end position="197"/>
    </location>
</feature>
<keyword evidence="2" id="KW-0175">Coiled coil</keyword>
<dbReference type="AlphaFoldDB" id="A0A8C3QR90"/>